<dbReference type="Pfam" id="PF00109">
    <property type="entry name" value="ketoacyl-synt"/>
    <property type="match status" value="1"/>
</dbReference>
<evidence type="ECO:0000256" key="6">
    <source>
        <dbReference type="ARBA" id="ARBA00023315"/>
    </source>
</evidence>
<dbReference type="SMART" id="SM00827">
    <property type="entry name" value="PKS_AT"/>
    <property type="match status" value="1"/>
</dbReference>
<feature type="domain" description="Carrier" evidence="7">
    <location>
        <begin position="1395"/>
        <end position="1470"/>
    </location>
</feature>
<keyword evidence="6" id="KW-0012">Acyltransferase</keyword>
<dbReference type="PROSITE" id="PS00606">
    <property type="entry name" value="KS3_1"/>
    <property type="match status" value="1"/>
</dbReference>
<dbReference type="FunFam" id="1.10.1200.10:FF:000007">
    <property type="entry name" value="Probable polyketide synthase pks17"/>
    <property type="match status" value="1"/>
</dbReference>
<dbReference type="Gene3D" id="3.40.366.10">
    <property type="entry name" value="Malonyl-Coenzyme A Acyl Carrier Protein, domain 2"/>
    <property type="match status" value="1"/>
</dbReference>
<dbReference type="InterPro" id="IPR014043">
    <property type="entry name" value="Acyl_transferase_dom"/>
</dbReference>
<dbReference type="GO" id="GO:0004315">
    <property type="term" value="F:3-oxoacyl-[acyl-carrier-protein] synthase activity"/>
    <property type="evidence" value="ECO:0007669"/>
    <property type="project" value="InterPro"/>
</dbReference>
<dbReference type="SUPFAM" id="SSF52151">
    <property type="entry name" value="FabD/lysophospholipase-like"/>
    <property type="match status" value="1"/>
</dbReference>
<evidence type="ECO:0000259" key="8">
    <source>
        <dbReference type="PROSITE" id="PS52004"/>
    </source>
</evidence>
<dbReference type="CDD" id="cd00833">
    <property type="entry name" value="PKS"/>
    <property type="match status" value="1"/>
</dbReference>
<dbReference type="InterPro" id="IPR016035">
    <property type="entry name" value="Acyl_Trfase/lysoPLipase"/>
</dbReference>
<dbReference type="SMART" id="SM00823">
    <property type="entry name" value="PKS_PP"/>
    <property type="match status" value="1"/>
</dbReference>
<dbReference type="PANTHER" id="PTHR43775">
    <property type="entry name" value="FATTY ACID SYNTHASE"/>
    <property type="match status" value="1"/>
</dbReference>
<dbReference type="SUPFAM" id="SSF51735">
    <property type="entry name" value="NAD(P)-binding Rossmann-fold domains"/>
    <property type="match status" value="2"/>
</dbReference>
<dbReference type="Pfam" id="PF02801">
    <property type="entry name" value="Ketoacyl-synt_C"/>
    <property type="match status" value="1"/>
</dbReference>
<evidence type="ECO:0000313" key="9">
    <source>
        <dbReference type="EMBL" id="SDP97550.1"/>
    </source>
</evidence>
<dbReference type="InterPro" id="IPR001227">
    <property type="entry name" value="Ac_transferase_dom_sf"/>
</dbReference>
<keyword evidence="4" id="KW-0677">Repeat</keyword>
<evidence type="ECO:0000313" key="10">
    <source>
        <dbReference type="Proteomes" id="UP000199691"/>
    </source>
</evidence>
<dbReference type="RefSeq" id="WP_090105177.1">
    <property type="nucleotide sequence ID" value="NZ_FNIX01000032.1"/>
</dbReference>
<gene>
    <name evidence="9" type="ORF">SAMN05421507_13220</name>
</gene>
<keyword evidence="1" id="KW-0596">Phosphopantetheine</keyword>
<dbReference type="Gene3D" id="3.40.50.720">
    <property type="entry name" value="NAD(P)-binding Rossmann-like Domain"/>
    <property type="match status" value="1"/>
</dbReference>
<dbReference type="SUPFAM" id="SSF55048">
    <property type="entry name" value="Probable ACP-binding domain of malonyl-CoA ACP transacylase"/>
    <property type="match status" value="1"/>
</dbReference>
<dbReference type="Pfam" id="PF00550">
    <property type="entry name" value="PP-binding"/>
    <property type="match status" value="1"/>
</dbReference>
<sequence length="1544" mass="160785">MSSSANDVVEALRDSLKLVDQLRRENDDLRSRSGEPLAIVGMSCRFPGGVTTPEQLWDLVTAGGDAVGDFPSDRGWDLGSLFDADPDSLGHSYCDQGGFLRDVGRFDAEFFGISPREALAMDPQQRLLLELSWEALERARLDPKQLRGSATGVFAGAMYHDYGPPAHEAPEGVAGFLGTGIAGSVLSGRISYQFGFEGPAVTVDTACSSSLVALHLAGQSLRAGECTTALAAGVTVMATPGSFVEFSRQRALSPDGRCKAFAAAADGAGWSEGAAVLVLRRLSDALRDGDPVLAVVRGSAVNQDGGSNGLTAPNGPAQRRLIGLALSDAGLTADQVDAVEAHGTGTPIGDPIEARALSEAYGHGRNRPLWLGSVKSNLGHTQAAAGLAGVIKMVLAMRHGVLPTTLHVDAPSPHVDWSAADVRLLVEAQPWPDTDAPRRAAVSSFGISGTNAHVIVEQAPPAASPGTGARPGTPLPFVLSAHTPEALKAQAGRLLTHIGTGADLVDVAYSLATTRTRFPHRSVVVAVDADALSTGLAALADGRPAAQVTTGVAAGGALAFLFPGQGSQRPTTGRELRSRYPLYAKAFDEVCATMDAHLDRSLRDVVFAVEGTAESALLDQTRYAQPALFAVGVALHRLAESWGLRPDVLLGHSVGELTAAHVAGVLSLEDACRVVAERGRLMQALPPGAMVAVQAAEDEVRAGLPEQVAVAAVNGPDSVVISGAEEAVLEVAGRWRARGRATTRLRVGHAFHSPHVDQVLDKFRAAFNGVVLHPPSIPVVSTLTGELATAGELTTAGHWVRQLRGEVRFFAGMRAVLAQGVTTCLELGPSGVLSGLAARASSGNAVFVPLLRDDRSEIGSLVAGLASAHVGGHDLDWEAVFAGTGARRADLPGYAFQGERYWLASDTTRRADVVEDWQYREIWVPVDGIAPEPDRGAWLVVHAAGTGDLAADCARALERAGATVRTMEVEEGDRDAFAAQLDELSGAPLSGVLSLLALAAGPIPAHSATARALHGTLALTQALAGSRGRVALWYVTRGAVAVGAEPLPAPEQAAVWGFGRTAAVEHPELLGGLVDLPQRWDDEVADQLRAVLTGGHGEDQVAIRAEGVFGRRLDRAPLGERISRRSFPGTVLITGGTGALGAHVARWLAGQGARHLVLASRRGPDSSGAEALCAELAALGAEAEVVACDSADRSAVAALLAGLPAGRPLTAVIHCAGVLDDGVITSTTPDRLAAVLRAKAVSASTLHELTRNLPLTEFVLFSSAAGYLGNPGQASYAAANAYLDALAAHRRALGLPATSVAWGAWAGEGMAGRSEAQALRRRGVRPMRPARALAALGRLLGHDEASVLVADIDWASFPVGASAPLYREVLACAVSETGPDLRRQLAHRTAADQQQVVAELVRSEAAAVLGLPADTGVVPGRTFQDLGFTSLSTVELRNRLNAVSGLNLPATVLYEHPTPTALAAYLFAELTSAASASRPSVASLVESVEMQLSASDDEEREQLISRLQHAIAAWRTPERQVRADVAAATADELFTLIDQELGSA</sequence>
<dbReference type="SUPFAM" id="SSF53901">
    <property type="entry name" value="Thiolase-like"/>
    <property type="match status" value="1"/>
</dbReference>
<keyword evidence="5" id="KW-0511">Multifunctional enzyme</keyword>
<dbReference type="GO" id="GO:0031177">
    <property type="term" value="F:phosphopantetheine binding"/>
    <property type="evidence" value="ECO:0007669"/>
    <property type="project" value="InterPro"/>
</dbReference>
<dbReference type="STRING" id="641025.SAMN05421507_13220"/>
<dbReference type="Pfam" id="PF00698">
    <property type="entry name" value="Acyl_transf_1"/>
    <property type="match status" value="1"/>
</dbReference>
<dbReference type="SMART" id="SM00825">
    <property type="entry name" value="PKS_KS"/>
    <property type="match status" value="1"/>
</dbReference>
<dbReference type="PROSITE" id="PS50075">
    <property type="entry name" value="CARRIER"/>
    <property type="match status" value="1"/>
</dbReference>
<dbReference type="InterPro" id="IPR014030">
    <property type="entry name" value="Ketoacyl_synth_N"/>
</dbReference>
<keyword evidence="2" id="KW-0597">Phosphoprotein</keyword>
<dbReference type="Gene3D" id="1.10.1200.10">
    <property type="entry name" value="ACP-like"/>
    <property type="match status" value="1"/>
</dbReference>
<dbReference type="FunFam" id="3.40.47.10:FF:000019">
    <property type="entry name" value="Polyketide synthase type I"/>
    <property type="match status" value="1"/>
</dbReference>
<dbReference type="CDD" id="cd08952">
    <property type="entry name" value="KR_1_SDR_x"/>
    <property type="match status" value="1"/>
</dbReference>
<evidence type="ECO:0000256" key="4">
    <source>
        <dbReference type="ARBA" id="ARBA00022737"/>
    </source>
</evidence>
<dbReference type="InterPro" id="IPR014031">
    <property type="entry name" value="Ketoacyl_synth_C"/>
</dbReference>
<reference evidence="10" key="1">
    <citation type="submission" date="2016-10" db="EMBL/GenBank/DDBJ databases">
        <authorList>
            <person name="Varghese N."/>
            <person name="Submissions S."/>
        </authorList>
    </citation>
    <scope>NUCLEOTIDE SEQUENCE [LARGE SCALE GENOMIC DNA]</scope>
    <source>
        <strain evidence="10">CGMCC 4.6609</strain>
    </source>
</reference>
<dbReference type="InterPro" id="IPR016036">
    <property type="entry name" value="Malonyl_transacylase_ACP-bd"/>
</dbReference>
<dbReference type="Pfam" id="PF16197">
    <property type="entry name" value="KAsynt_C_assoc"/>
    <property type="match status" value="1"/>
</dbReference>
<dbReference type="Gene3D" id="3.30.70.3290">
    <property type="match status" value="1"/>
</dbReference>
<dbReference type="InterPro" id="IPR036291">
    <property type="entry name" value="NAD(P)-bd_dom_sf"/>
</dbReference>
<proteinExistence type="predicted"/>
<evidence type="ECO:0000256" key="3">
    <source>
        <dbReference type="ARBA" id="ARBA00022679"/>
    </source>
</evidence>
<dbReference type="InterPro" id="IPR057326">
    <property type="entry name" value="KR_dom"/>
</dbReference>
<dbReference type="InterPro" id="IPR020841">
    <property type="entry name" value="PKS_Beta-ketoAc_synthase_dom"/>
</dbReference>
<dbReference type="SMART" id="SM01294">
    <property type="entry name" value="PKS_PP_betabranch"/>
    <property type="match status" value="1"/>
</dbReference>
<dbReference type="InterPro" id="IPR009081">
    <property type="entry name" value="PP-bd_ACP"/>
</dbReference>
<dbReference type="InterPro" id="IPR020806">
    <property type="entry name" value="PKS_PP-bd"/>
</dbReference>
<name>A0A1H0X3T2_9PSEU</name>
<dbReference type="InterPro" id="IPR050091">
    <property type="entry name" value="PKS_NRPS_Biosynth_Enz"/>
</dbReference>
<keyword evidence="3" id="KW-0808">Transferase</keyword>
<dbReference type="InterPro" id="IPR036736">
    <property type="entry name" value="ACP-like_sf"/>
</dbReference>
<dbReference type="InterPro" id="IPR013968">
    <property type="entry name" value="PKS_KR"/>
</dbReference>
<dbReference type="InterPro" id="IPR016039">
    <property type="entry name" value="Thiolase-like"/>
</dbReference>
<dbReference type="SMART" id="SM00822">
    <property type="entry name" value="PKS_KR"/>
    <property type="match status" value="1"/>
</dbReference>
<evidence type="ECO:0000259" key="7">
    <source>
        <dbReference type="PROSITE" id="PS50075"/>
    </source>
</evidence>
<dbReference type="OrthoDB" id="9778690at2"/>
<protein>
    <submittedName>
        <fullName evidence="9">Pimaricinolide synthase PimS2</fullName>
    </submittedName>
</protein>
<dbReference type="Proteomes" id="UP000199691">
    <property type="component" value="Unassembled WGS sequence"/>
</dbReference>
<dbReference type="PROSITE" id="PS52004">
    <property type="entry name" value="KS3_2"/>
    <property type="match status" value="1"/>
</dbReference>
<dbReference type="InterPro" id="IPR032821">
    <property type="entry name" value="PKS_assoc"/>
</dbReference>
<keyword evidence="10" id="KW-1185">Reference proteome</keyword>
<dbReference type="GO" id="GO:0004312">
    <property type="term" value="F:fatty acid synthase activity"/>
    <property type="evidence" value="ECO:0007669"/>
    <property type="project" value="TreeGrafter"/>
</dbReference>
<evidence type="ECO:0000256" key="1">
    <source>
        <dbReference type="ARBA" id="ARBA00022450"/>
    </source>
</evidence>
<dbReference type="SUPFAM" id="SSF47336">
    <property type="entry name" value="ACP-like"/>
    <property type="match status" value="1"/>
</dbReference>
<organism evidence="9 10">
    <name type="scientific">Lentzea jiangxiensis</name>
    <dbReference type="NCBI Taxonomy" id="641025"/>
    <lineage>
        <taxon>Bacteria</taxon>
        <taxon>Bacillati</taxon>
        <taxon>Actinomycetota</taxon>
        <taxon>Actinomycetes</taxon>
        <taxon>Pseudonocardiales</taxon>
        <taxon>Pseudonocardiaceae</taxon>
        <taxon>Lentzea</taxon>
    </lineage>
</organism>
<dbReference type="GO" id="GO:0006633">
    <property type="term" value="P:fatty acid biosynthetic process"/>
    <property type="evidence" value="ECO:0007669"/>
    <property type="project" value="InterPro"/>
</dbReference>
<dbReference type="Gene3D" id="3.40.47.10">
    <property type="match status" value="1"/>
</dbReference>
<dbReference type="Pfam" id="PF08659">
    <property type="entry name" value="KR"/>
    <property type="match status" value="1"/>
</dbReference>
<dbReference type="InterPro" id="IPR018201">
    <property type="entry name" value="Ketoacyl_synth_AS"/>
</dbReference>
<dbReference type="EMBL" id="FNIX01000032">
    <property type="protein sequence ID" value="SDP97550.1"/>
    <property type="molecule type" value="Genomic_DNA"/>
</dbReference>
<accession>A0A1H0X3T2</accession>
<dbReference type="PANTHER" id="PTHR43775:SF51">
    <property type="entry name" value="INACTIVE PHENOLPHTHIOCEROL SYNTHESIS POLYKETIDE SYNTHASE TYPE I PKS1-RELATED"/>
    <property type="match status" value="1"/>
</dbReference>
<evidence type="ECO:0000256" key="2">
    <source>
        <dbReference type="ARBA" id="ARBA00022553"/>
    </source>
</evidence>
<feature type="domain" description="Ketosynthase family 3 (KS3)" evidence="8">
    <location>
        <begin position="34"/>
        <end position="458"/>
    </location>
</feature>
<evidence type="ECO:0000256" key="5">
    <source>
        <dbReference type="ARBA" id="ARBA00023268"/>
    </source>
</evidence>